<feature type="transmembrane region" description="Helical" evidence="1">
    <location>
        <begin position="152"/>
        <end position="173"/>
    </location>
</feature>
<protein>
    <submittedName>
        <fullName evidence="2">Uncharacterized protein</fullName>
    </submittedName>
</protein>
<sequence>MRPQTEVSSKRPGSVGILQLTQGGGTVTLAMLSDHGGGNVTRRREGAHGPISMNGCCHVGPGQPLPLQQYSEWAQEILPRLPAETSPGIGAFWLFRRSSKAHGLAIVELLRGAERVILKGAGISLQQGPAPLVQGPLVVLVAVDAVLCARPFALSVVVLLALVLPLVLHAPVLEPHFDLPLRQVQQGRYFHSPRPAQILVEVELLLQLQQLCVGVRCPQPAGAPSSPTALHNLRRAWKINITGSTGLKNAGHQSYITPLLLNLTLRLSQTTREWLAIRAAAKWPLERVTQAYSS</sequence>
<dbReference type="Proteomes" id="UP000314294">
    <property type="component" value="Unassembled WGS sequence"/>
</dbReference>
<keyword evidence="1" id="KW-0472">Membrane</keyword>
<dbReference type="EMBL" id="SRLO01000007">
    <property type="protein sequence ID" value="TNN88135.1"/>
    <property type="molecule type" value="Genomic_DNA"/>
</dbReference>
<proteinExistence type="predicted"/>
<gene>
    <name evidence="2" type="ORF">EYF80_001716</name>
</gene>
<keyword evidence="1" id="KW-1133">Transmembrane helix</keyword>
<keyword evidence="3" id="KW-1185">Reference proteome</keyword>
<comment type="caution">
    <text evidence="2">The sequence shown here is derived from an EMBL/GenBank/DDBJ whole genome shotgun (WGS) entry which is preliminary data.</text>
</comment>
<evidence type="ECO:0000313" key="2">
    <source>
        <dbReference type="EMBL" id="TNN88135.1"/>
    </source>
</evidence>
<name>A0A4Z2JCW3_9TELE</name>
<keyword evidence="1" id="KW-0812">Transmembrane</keyword>
<dbReference type="AlphaFoldDB" id="A0A4Z2JCW3"/>
<accession>A0A4Z2JCW3</accession>
<organism evidence="2 3">
    <name type="scientific">Liparis tanakae</name>
    <name type="common">Tanaka's snailfish</name>
    <dbReference type="NCBI Taxonomy" id="230148"/>
    <lineage>
        <taxon>Eukaryota</taxon>
        <taxon>Metazoa</taxon>
        <taxon>Chordata</taxon>
        <taxon>Craniata</taxon>
        <taxon>Vertebrata</taxon>
        <taxon>Euteleostomi</taxon>
        <taxon>Actinopterygii</taxon>
        <taxon>Neopterygii</taxon>
        <taxon>Teleostei</taxon>
        <taxon>Neoteleostei</taxon>
        <taxon>Acanthomorphata</taxon>
        <taxon>Eupercaria</taxon>
        <taxon>Perciformes</taxon>
        <taxon>Cottioidei</taxon>
        <taxon>Cottales</taxon>
        <taxon>Liparidae</taxon>
        <taxon>Liparis</taxon>
    </lineage>
</organism>
<evidence type="ECO:0000256" key="1">
    <source>
        <dbReference type="SAM" id="Phobius"/>
    </source>
</evidence>
<reference evidence="2 3" key="1">
    <citation type="submission" date="2019-03" db="EMBL/GenBank/DDBJ databases">
        <title>First draft genome of Liparis tanakae, snailfish: a comprehensive survey of snailfish specific genes.</title>
        <authorList>
            <person name="Kim W."/>
            <person name="Song I."/>
            <person name="Jeong J.-H."/>
            <person name="Kim D."/>
            <person name="Kim S."/>
            <person name="Ryu S."/>
            <person name="Song J.Y."/>
            <person name="Lee S.K."/>
        </authorList>
    </citation>
    <scope>NUCLEOTIDE SEQUENCE [LARGE SCALE GENOMIC DNA]</scope>
    <source>
        <tissue evidence="2">Muscle</tissue>
    </source>
</reference>
<evidence type="ECO:0000313" key="3">
    <source>
        <dbReference type="Proteomes" id="UP000314294"/>
    </source>
</evidence>